<protein>
    <submittedName>
        <fullName evidence="1">Uncharacterized protein</fullName>
    </submittedName>
</protein>
<accession>A0A8K0VZJ4</accession>
<gene>
    <name evidence="1" type="ORF">FB567DRAFT_525287</name>
</gene>
<dbReference type="EMBL" id="JAGMVJ010000009">
    <property type="protein sequence ID" value="KAH7087586.1"/>
    <property type="molecule type" value="Genomic_DNA"/>
</dbReference>
<proteinExistence type="predicted"/>
<dbReference type="Proteomes" id="UP000813461">
    <property type="component" value="Unassembled WGS sequence"/>
</dbReference>
<dbReference type="OrthoDB" id="3724707at2759"/>
<organism evidence="1 2">
    <name type="scientific">Paraphoma chrysanthemicola</name>
    <dbReference type="NCBI Taxonomy" id="798071"/>
    <lineage>
        <taxon>Eukaryota</taxon>
        <taxon>Fungi</taxon>
        <taxon>Dikarya</taxon>
        <taxon>Ascomycota</taxon>
        <taxon>Pezizomycotina</taxon>
        <taxon>Dothideomycetes</taxon>
        <taxon>Pleosporomycetidae</taxon>
        <taxon>Pleosporales</taxon>
        <taxon>Pleosporineae</taxon>
        <taxon>Phaeosphaeriaceae</taxon>
        <taxon>Paraphoma</taxon>
    </lineage>
</organism>
<dbReference type="AlphaFoldDB" id="A0A8K0VZJ4"/>
<sequence length="312" mass="35443">MGPQMSQVVAKQRILPKGWENTWTNLGITDVKFRPIELGRRKVNPMVAELSTLPTWVPNWCHHSPWDPAPLLDWSVNHPRYWAGGTMSSTYQPNVTSPAELNLTGIHFDTIETLAEPWHPTTQVPPVSRREFPVLQAWEHHAMSPVQNCPYKSTHGRKTATWRTHIADYAGNGAVPASDWRLLECWYDRIGWAKTLPDLDALAGKSIMRTVHMQGDVRSMDDAMLSHWLDLDEVDEDLSLSMRGITSVTKIYGTYVKRIHRVCAQRALFVTFVLRQHAADGVYEFVGELYLYGIMAGEAWSMGLPNQQVTII</sequence>
<evidence type="ECO:0000313" key="1">
    <source>
        <dbReference type="EMBL" id="KAH7087586.1"/>
    </source>
</evidence>
<comment type="caution">
    <text evidence="1">The sequence shown here is derived from an EMBL/GenBank/DDBJ whole genome shotgun (WGS) entry which is preliminary data.</text>
</comment>
<name>A0A8K0VZJ4_9PLEO</name>
<evidence type="ECO:0000313" key="2">
    <source>
        <dbReference type="Proteomes" id="UP000813461"/>
    </source>
</evidence>
<reference evidence="1" key="1">
    <citation type="journal article" date="2021" name="Nat. Commun.">
        <title>Genetic determinants of endophytism in the Arabidopsis root mycobiome.</title>
        <authorList>
            <person name="Mesny F."/>
            <person name="Miyauchi S."/>
            <person name="Thiergart T."/>
            <person name="Pickel B."/>
            <person name="Atanasova L."/>
            <person name="Karlsson M."/>
            <person name="Huettel B."/>
            <person name="Barry K.W."/>
            <person name="Haridas S."/>
            <person name="Chen C."/>
            <person name="Bauer D."/>
            <person name="Andreopoulos W."/>
            <person name="Pangilinan J."/>
            <person name="LaButti K."/>
            <person name="Riley R."/>
            <person name="Lipzen A."/>
            <person name="Clum A."/>
            <person name="Drula E."/>
            <person name="Henrissat B."/>
            <person name="Kohler A."/>
            <person name="Grigoriev I.V."/>
            <person name="Martin F.M."/>
            <person name="Hacquard S."/>
        </authorList>
    </citation>
    <scope>NUCLEOTIDE SEQUENCE</scope>
    <source>
        <strain evidence="1">MPI-SDFR-AT-0120</strain>
    </source>
</reference>
<keyword evidence="2" id="KW-1185">Reference proteome</keyword>